<dbReference type="Gene3D" id="2.40.240.20">
    <property type="entry name" value="Hypothetical PUA domain-like, domain 1"/>
    <property type="match status" value="1"/>
</dbReference>
<evidence type="ECO:0000256" key="11">
    <source>
        <dbReference type="ARBA" id="ARBA00047944"/>
    </source>
</evidence>
<dbReference type="InterPro" id="IPR046886">
    <property type="entry name" value="RsmE_MTase_dom"/>
</dbReference>
<accession>A0A2Y9A2P5</accession>
<dbReference type="InterPro" id="IPR006700">
    <property type="entry name" value="RsmE"/>
</dbReference>
<dbReference type="InterPro" id="IPR046887">
    <property type="entry name" value="RsmE_PUA-like"/>
</dbReference>
<evidence type="ECO:0000256" key="3">
    <source>
        <dbReference type="ARBA" id="ARBA00012328"/>
    </source>
</evidence>
<proteinExistence type="inferred from homology"/>
<evidence type="ECO:0000256" key="7">
    <source>
        <dbReference type="ARBA" id="ARBA00022603"/>
    </source>
</evidence>
<dbReference type="GO" id="GO:0070475">
    <property type="term" value="P:rRNA base methylation"/>
    <property type="evidence" value="ECO:0007669"/>
    <property type="project" value="TreeGrafter"/>
</dbReference>
<dbReference type="Proteomes" id="UP000250222">
    <property type="component" value="Unassembled WGS sequence"/>
</dbReference>
<comment type="similarity">
    <text evidence="2 12">Belongs to the RNA methyltransferase RsmE family.</text>
</comment>
<evidence type="ECO:0000256" key="1">
    <source>
        <dbReference type="ARBA" id="ARBA00004496"/>
    </source>
</evidence>
<dbReference type="PANTHER" id="PTHR30027:SF3">
    <property type="entry name" value="16S RRNA (URACIL(1498)-N(3))-METHYLTRANSFERASE"/>
    <property type="match status" value="1"/>
</dbReference>
<evidence type="ECO:0000259" key="14">
    <source>
        <dbReference type="Pfam" id="PF20260"/>
    </source>
</evidence>
<dbReference type="EMBL" id="UETB01000001">
    <property type="protein sequence ID" value="SSA36427.1"/>
    <property type="molecule type" value="Genomic_DNA"/>
</dbReference>
<comment type="catalytic activity">
    <reaction evidence="11 12">
        <text>uridine(1498) in 16S rRNA + S-adenosyl-L-methionine = N(3)-methyluridine(1498) in 16S rRNA + S-adenosyl-L-homocysteine + H(+)</text>
        <dbReference type="Rhea" id="RHEA:42920"/>
        <dbReference type="Rhea" id="RHEA-COMP:10283"/>
        <dbReference type="Rhea" id="RHEA-COMP:10284"/>
        <dbReference type="ChEBI" id="CHEBI:15378"/>
        <dbReference type="ChEBI" id="CHEBI:57856"/>
        <dbReference type="ChEBI" id="CHEBI:59789"/>
        <dbReference type="ChEBI" id="CHEBI:65315"/>
        <dbReference type="ChEBI" id="CHEBI:74502"/>
        <dbReference type="EC" id="2.1.1.193"/>
    </reaction>
</comment>
<sequence>MSAPVFLGAPEDLAAARAGAVLTVRGPEARHAVSVRRVRAGEVVDVVDGEGTRARGEVTTAAGEELAVAVTEVTREPAPAVRLVLVQALAKGGRDEQAVETATEVGIDAVLPWQSERCVSVWAGKKAVKGRERWQAVALAATKQSRRARLPEVEELVVGTQLLARVASVVDGGGAVVVLHEEATVPLSTVALPEAGEVLLVVGPEGGLSQREVSDLTERGAVVVRLGPHVMRTSTAGPVAAALLSDRLGRWS</sequence>
<feature type="domain" description="Ribosomal RNA small subunit methyltransferase E methyltransferase" evidence="13">
    <location>
        <begin position="81"/>
        <end position="244"/>
    </location>
</feature>
<name>A0A2Y9A2P5_9MICO</name>
<dbReference type="InterPro" id="IPR029028">
    <property type="entry name" value="Alpha/beta_knot_MTases"/>
</dbReference>
<evidence type="ECO:0000256" key="8">
    <source>
        <dbReference type="ARBA" id="ARBA00022679"/>
    </source>
</evidence>
<dbReference type="Gene3D" id="3.40.1280.10">
    <property type="match status" value="1"/>
</dbReference>
<evidence type="ECO:0000256" key="5">
    <source>
        <dbReference type="ARBA" id="ARBA00022490"/>
    </source>
</evidence>
<dbReference type="FunFam" id="3.40.1280.10:FF:000023">
    <property type="entry name" value="Ribosomal RNA small subunit methyltransferase E"/>
    <property type="match status" value="1"/>
</dbReference>
<keyword evidence="7 12" id="KW-0489">Methyltransferase</keyword>
<dbReference type="SUPFAM" id="SSF75217">
    <property type="entry name" value="alpha/beta knot"/>
    <property type="match status" value="1"/>
</dbReference>
<dbReference type="Pfam" id="PF04452">
    <property type="entry name" value="Methyltrans_RNA"/>
    <property type="match status" value="1"/>
</dbReference>
<reference evidence="15 16" key="1">
    <citation type="submission" date="2016-10" db="EMBL/GenBank/DDBJ databases">
        <authorList>
            <person name="Cai Z."/>
        </authorList>
    </citation>
    <scope>NUCLEOTIDE SEQUENCE [LARGE SCALE GENOMIC DNA]</scope>
    <source>
        <strain evidence="15 16">CGMCC 1.10826</strain>
    </source>
</reference>
<comment type="function">
    <text evidence="10 12">Specifically methylates the N3 position of the uracil ring of uridine 1498 (m3U1498) in 16S rRNA. Acts on the fully assembled 30S ribosomal subunit.</text>
</comment>
<dbReference type="OrthoDB" id="9808126at2"/>
<dbReference type="Pfam" id="PF20260">
    <property type="entry name" value="PUA_4"/>
    <property type="match status" value="1"/>
</dbReference>
<dbReference type="GO" id="GO:0005737">
    <property type="term" value="C:cytoplasm"/>
    <property type="evidence" value="ECO:0007669"/>
    <property type="project" value="UniProtKB-SubCell"/>
</dbReference>
<evidence type="ECO:0000256" key="10">
    <source>
        <dbReference type="ARBA" id="ARBA00025699"/>
    </source>
</evidence>
<keyword evidence="6 12" id="KW-0698">rRNA processing</keyword>
<keyword evidence="5 12" id="KW-0963">Cytoplasm</keyword>
<dbReference type="EC" id="2.1.1.193" evidence="3 12"/>
<evidence type="ECO:0000259" key="13">
    <source>
        <dbReference type="Pfam" id="PF04452"/>
    </source>
</evidence>
<dbReference type="RefSeq" id="WP_110850629.1">
    <property type="nucleotide sequence ID" value="NZ_QKLZ01000001.1"/>
</dbReference>
<dbReference type="NCBIfam" id="NF008693">
    <property type="entry name" value="PRK11713.2-3"/>
    <property type="match status" value="1"/>
</dbReference>
<protein>
    <recommendedName>
        <fullName evidence="4 12">Ribosomal RNA small subunit methyltransferase E</fullName>
        <ecNumber evidence="3 12">2.1.1.193</ecNumber>
    </recommendedName>
</protein>
<keyword evidence="16" id="KW-1185">Reference proteome</keyword>
<organism evidence="15 16">
    <name type="scientific">Georgenia satyanarayanai</name>
    <dbReference type="NCBI Taxonomy" id="860221"/>
    <lineage>
        <taxon>Bacteria</taxon>
        <taxon>Bacillati</taxon>
        <taxon>Actinomycetota</taxon>
        <taxon>Actinomycetes</taxon>
        <taxon>Micrococcales</taxon>
        <taxon>Bogoriellaceae</taxon>
        <taxon>Georgenia</taxon>
    </lineage>
</organism>
<dbReference type="PANTHER" id="PTHR30027">
    <property type="entry name" value="RIBOSOMAL RNA SMALL SUBUNIT METHYLTRANSFERASE E"/>
    <property type="match status" value="1"/>
</dbReference>
<evidence type="ECO:0000256" key="9">
    <source>
        <dbReference type="ARBA" id="ARBA00022691"/>
    </source>
</evidence>
<dbReference type="NCBIfam" id="TIGR00046">
    <property type="entry name" value="RsmE family RNA methyltransferase"/>
    <property type="match status" value="1"/>
</dbReference>
<evidence type="ECO:0000256" key="12">
    <source>
        <dbReference type="PIRNR" id="PIRNR015601"/>
    </source>
</evidence>
<dbReference type="SUPFAM" id="SSF88697">
    <property type="entry name" value="PUA domain-like"/>
    <property type="match status" value="1"/>
</dbReference>
<evidence type="ECO:0000256" key="4">
    <source>
        <dbReference type="ARBA" id="ARBA00013673"/>
    </source>
</evidence>
<dbReference type="InterPro" id="IPR029026">
    <property type="entry name" value="tRNA_m1G_MTases_N"/>
</dbReference>
<comment type="subcellular location">
    <subcellularLocation>
        <location evidence="1 12">Cytoplasm</location>
    </subcellularLocation>
</comment>
<gene>
    <name evidence="15" type="ORF">SAMN05216184_10186</name>
</gene>
<evidence type="ECO:0000256" key="2">
    <source>
        <dbReference type="ARBA" id="ARBA00005528"/>
    </source>
</evidence>
<evidence type="ECO:0000313" key="16">
    <source>
        <dbReference type="Proteomes" id="UP000250222"/>
    </source>
</evidence>
<dbReference type="PIRSF" id="PIRSF015601">
    <property type="entry name" value="MTase_slr0722"/>
    <property type="match status" value="1"/>
</dbReference>
<dbReference type="CDD" id="cd18084">
    <property type="entry name" value="RsmE-like"/>
    <property type="match status" value="1"/>
</dbReference>
<keyword evidence="9 12" id="KW-0949">S-adenosyl-L-methionine</keyword>
<evidence type="ECO:0000313" key="15">
    <source>
        <dbReference type="EMBL" id="SSA36427.1"/>
    </source>
</evidence>
<dbReference type="AlphaFoldDB" id="A0A2Y9A2P5"/>
<keyword evidence="8 12" id="KW-0808">Transferase</keyword>
<evidence type="ECO:0000256" key="6">
    <source>
        <dbReference type="ARBA" id="ARBA00022552"/>
    </source>
</evidence>
<dbReference type="GO" id="GO:0070042">
    <property type="term" value="F:rRNA (uridine-N3-)-methyltransferase activity"/>
    <property type="evidence" value="ECO:0007669"/>
    <property type="project" value="TreeGrafter"/>
</dbReference>
<dbReference type="InterPro" id="IPR015947">
    <property type="entry name" value="PUA-like_sf"/>
</dbReference>
<feature type="domain" description="Ribosomal RNA small subunit methyltransferase E PUA-like" evidence="14">
    <location>
        <begin position="25"/>
        <end position="65"/>
    </location>
</feature>